<organism evidence="3 4">
    <name type="scientific">Leishmania mexicana (strain MHOM/GT/2001/U1103)</name>
    <dbReference type="NCBI Taxonomy" id="929439"/>
    <lineage>
        <taxon>Eukaryota</taxon>
        <taxon>Discoba</taxon>
        <taxon>Euglenozoa</taxon>
        <taxon>Kinetoplastea</taxon>
        <taxon>Metakinetoplastina</taxon>
        <taxon>Trypanosomatida</taxon>
        <taxon>Trypanosomatidae</taxon>
        <taxon>Leishmaniinae</taxon>
        <taxon>Leishmania</taxon>
    </lineage>
</organism>
<dbReference type="OMA" id="HAYTADM"/>
<proteinExistence type="predicted"/>
<dbReference type="KEGG" id="lmi:LMXM_17_0440"/>
<feature type="compositionally biased region" description="Low complexity" evidence="2">
    <location>
        <begin position="1217"/>
        <end position="1236"/>
    </location>
</feature>
<feature type="compositionally biased region" description="Polar residues" evidence="2">
    <location>
        <begin position="627"/>
        <end position="652"/>
    </location>
</feature>
<dbReference type="EMBL" id="FR799570">
    <property type="protein sequence ID" value="CBZ25400.1"/>
    <property type="molecule type" value="Genomic_DNA"/>
</dbReference>
<gene>
    <name evidence="3" type="ORF">LMXM_17_0440</name>
</gene>
<feature type="compositionally biased region" description="Basic and acidic residues" evidence="2">
    <location>
        <begin position="707"/>
        <end position="719"/>
    </location>
</feature>
<feature type="compositionally biased region" description="Low complexity" evidence="2">
    <location>
        <begin position="1054"/>
        <end position="1093"/>
    </location>
</feature>
<feature type="region of interest" description="Disordered" evidence="2">
    <location>
        <begin position="806"/>
        <end position="826"/>
    </location>
</feature>
<dbReference type="RefSeq" id="XP_003873906.1">
    <property type="nucleotide sequence ID" value="XM_003873857.1"/>
</dbReference>
<feature type="region of interest" description="Disordered" evidence="2">
    <location>
        <begin position="1428"/>
        <end position="1454"/>
    </location>
</feature>
<feature type="region of interest" description="Disordered" evidence="2">
    <location>
        <begin position="1487"/>
        <end position="1546"/>
    </location>
</feature>
<feature type="region of interest" description="Disordered" evidence="2">
    <location>
        <begin position="1153"/>
        <end position="1238"/>
    </location>
</feature>
<feature type="compositionally biased region" description="Polar residues" evidence="2">
    <location>
        <begin position="1164"/>
        <end position="1173"/>
    </location>
</feature>
<dbReference type="GeneID" id="13450478"/>
<feature type="region of interest" description="Disordered" evidence="2">
    <location>
        <begin position="242"/>
        <end position="266"/>
    </location>
</feature>
<feature type="compositionally biased region" description="Polar residues" evidence="2">
    <location>
        <begin position="696"/>
        <end position="706"/>
    </location>
</feature>
<feature type="compositionally biased region" description="Polar residues" evidence="2">
    <location>
        <begin position="676"/>
        <end position="689"/>
    </location>
</feature>
<feature type="region of interest" description="Disordered" evidence="2">
    <location>
        <begin position="1322"/>
        <end position="1359"/>
    </location>
</feature>
<feature type="region of interest" description="Disordered" evidence="2">
    <location>
        <begin position="1250"/>
        <end position="1281"/>
    </location>
</feature>
<feature type="compositionally biased region" description="Low complexity" evidence="2">
    <location>
        <begin position="902"/>
        <end position="912"/>
    </location>
</feature>
<evidence type="ECO:0000256" key="2">
    <source>
        <dbReference type="SAM" id="MobiDB-lite"/>
    </source>
</evidence>
<keyword evidence="1" id="KW-0175">Coiled coil</keyword>
<name>E9AR13_LEIMU</name>
<feature type="compositionally biased region" description="Polar residues" evidence="2">
    <location>
        <begin position="1118"/>
        <end position="1127"/>
    </location>
</feature>
<evidence type="ECO:0000313" key="4">
    <source>
        <dbReference type="Proteomes" id="UP000007259"/>
    </source>
</evidence>
<feature type="compositionally biased region" description="Low complexity" evidence="2">
    <location>
        <begin position="540"/>
        <end position="554"/>
    </location>
</feature>
<feature type="region of interest" description="Disordered" evidence="2">
    <location>
        <begin position="540"/>
        <end position="752"/>
    </location>
</feature>
<feature type="compositionally biased region" description="Low complexity" evidence="2">
    <location>
        <begin position="720"/>
        <end position="736"/>
    </location>
</feature>
<keyword evidence="4" id="KW-1185">Reference proteome</keyword>
<feature type="compositionally biased region" description="Low complexity" evidence="2">
    <location>
        <begin position="1185"/>
        <end position="1196"/>
    </location>
</feature>
<protein>
    <submittedName>
        <fullName evidence="3">Uncharacterized protein</fullName>
    </submittedName>
</protein>
<dbReference type="Proteomes" id="UP000007259">
    <property type="component" value="Chromosome 17"/>
</dbReference>
<feature type="compositionally biased region" description="Low complexity" evidence="2">
    <location>
        <begin position="919"/>
        <end position="939"/>
    </location>
</feature>
<dbReference type="PhylomeDB" id="E9AR13"/>
<feature type="compositionally biased region" description="Polar residues" evidence="2">
    <location>
        <begin position="1350"/>
        <end position="1359"/>
    </location>
</feature>
<feature type="compositionally biased region" description="Basic and acidic residues" evidence="2">
    <location>
        <begin position="7"/>
        <end position="20"/>
    </location>
</feature>
<feature type="compositionally biased region" description="Basic residues" evidence="2">
    <location>
        <begin position="941"/>
        <end position="952"/>
    </location>
</feature>
<feature type="compositionally biased region" description="Low complexity" evidence="2">
    <location>
        <begin position="1487"/>
        <end position="1496"/>
    </location>
</feature>
<dbReference type="VEuPathDB" id="TriTrypDB:LmxM.17.0440"/>
<feature type="region of interest" description="Disordered" evidence="2">
    <location>
        <begin position="1"/>
        <end position="42"/>
    </location>
</feature>
<evidence type="ECO:0000313" key="3">
    <source>
        <dbReference type="EMBL" id="CBZ25400.1"/>
    </source>
</evidence>
<evidence type="ECO:0000256" key="1">
    <source>
        <dbReference type="SAM" id="Coils"/>
    </source>
</evidence>
<accession>E9AR13</accession>
<feature type="compositionally biased region" description="Polar residues" evidence="2">
    <location>
        <begin position="873"/>
        <end position="892"/>
    </location>
</feature>
<feature type="compositionally biased region" description="Polar residues" evidence="2">
    <location>
        <begin position="560"/>
        <end position="571"/>
    </location>
</feature>
<feature type="coiled-coil region" evidence="1">
    <location>
        <begin position="144"/>
        <end position="185"/>
    </location>
</feature>
<sequence length="1980" mass="205490">MSFNGGRVEETAVTDGDRSPLWRQTKNATAVPPPAAASATDLSYPTAAPVPAADGAPTTYSAAQLAGEYQKLLDVVGAPNYETIQRLFSGDATPPASTVPMIQVSFELFEAVQNRFAATKQVLERTKADLLTRNQHYSLLHQDMLRLKDEYAVLQKRNKEAEERNTQLHQQRAKLEVAVEQLGREVGQGRTALDTLRAKLLRREEELQLSQSRVAESLVTLSQKEAVIGTLRRELGKCGQLRYGPTAGQRDGLREGEEDGLQDGGEGANSHAYTADMLGRIAADVEGRSQEARMKLSMADLEGRLSRLGEEKDSVLAQHVQYRQHVQLALQAYEAEAMLREDTMAQHTCVYTPYFAGDQEELYAKLVNLQTGEDLATDPRGDDDEIGVAAEAEVPPPLRSFGALAFEIRRTIDRLSRTHIDDASRQQQELLLCVDAQCTLLHTTAELVGFLSTMEEEVLRRRLTLPEVREEWHKAKAPEFAQGIAQSLQEGASRFGRGLVGLLQQENSFVEELQQARALQQQQQRLSTTGRDTSVAAAAAASAAGGKGQRLQRGGLFGGTSVQDRSGSAPTSRSGGRGSHSSAQGPGEAEWRKGSLTGAGAAKVPPTSVPTGCGQGGSKAEGEHVTGSATSNRSSATSGAQRPPTSAESSLLGQGDGAAGHPTAPTSRLTKIGGPYNTSEGQESGSTSAADMRASPESQLQSTPKAQTRDGTTDGKDAAEVSSAASPSAETAAASAGQSVEYTPPSPATLPAAISATTNTGQRNRASSCATVAEQVAGGLAALPLTPSVVVCPHCAHDVLVNATTGESLPMPADGSGEGGARGLLSVPDTADLASLKTSKNASSALASPAGGRAVLLNKSSELARAAPGSGVGETTATQHDGTRLTNSSAAVTKSKDKKRPGSTSGTTGASGLRLKKVSSTGSRGASSSPTSSRATSAGHSRTHGTRTWRKRSMPVSTSALFTQGEQKLGMNNPNFYIDSNTSQAVSPSRRSEDNVGAALSEAAGVSASELALALSDCQDRLAYTTQELQDMQLANAALQAQLTAALAAAAASAPAPGPSMSAGPDSTTGAASSSGATGPAAGSAATQKAAGGHQATPRSPVYPGKKVHEYAKSTTTIFQTASNSPHSGPGAAEEAMRASGEVVEINQVATSVNRKPHHHSGSALPTKQHQSTHAGAHRGGAADGDGFTKASTAGAASGGKDGLTDESSGAVLNHYTHGSSSTASSPASPSFPGHSCGTARHVAHKVEESGTTGNTSMPGIAAARGSQSTTGFQQSSSTSAMAKCDPILNVEAMGDGAPQSRGGNMVGGAASIYESNTNAFRHERPSPFVSPPPQGHHSKRAGGGLAAASATQPQYGNTSTLRPVWGSACLPALNRRPQALTGATTSSTGATGSGALHRAIASSASVPHKTQTLGLVITNSRVTGATAMQPERADPGAYVSSAAKGSGDGHANSAGGHSVAYKLLSESPRPLMRGLHRCALPSLPPLSSSQAPLQQHLWSTHASSSKSGRRPPSSTSRSSRVPVPALPTGMEAGTQHSHQTLATGAATTSAPASWLSVLGSNIRSSSPPHISSSTMPQQSVSAWMSSPISTAVAAAIAAAINVGSDGPAQLSTDATYPPAAATALNKRQQLMIAYQQLRLCLGQSVSPLCSGRGGAQPSSTAVGGVSDVQAAGWPRGGAGYVERNTGTRGRLRQVMARPVRGTWVRGYLYETPILASPAGVPPSDTSMTFGAIVGRPGVDSHFSSPCTASGHPAARTWQDALGQSIPCTSGAPIPQAFTYLATPAETQRQWSSKRFGRSNYGPFALPASSTTGTMARRWCQRKPRTWQQQKRWHISQSRDAAAGGGGTLCRAPYAPATERVAGSTEGLNMQQVPLTLAQQRATQLSQFQFMAPSAATVRPLSSARQLTGPNFMSTYVRTRKQRRNACAVPHQAKRDPMQRAVKRTVYTVSVASSRSSLSDVFDSTPSQEVLTPFLPSYHE</sequence>
<feature type="compositionally biased region" description="Low complexity" evidence="2">
    <location>
        <begin position="1504"/>
        <end position="1524"/>
    </location>
</feature>
<feature type="region of interest" description="Disordered" evidence="2">
    <location>
        <begin position="865"/>
        <end position="952"/>
    </location>
</feature>
<dbReference type="OrthoDB" id="267241at2759"/>
<feature type="region of interest" description="Disordered" evidence="2">
    <location>
        <begin position="1054"/>
        <end position="1105"/>
    </location>
</feature>
<feature type="compositionally biased region" description="Low complexity" evidence="2">
    <location>
        <begin position="1266"/>
        <end position="1280"/>
    </location>
</feature>
<reference evidence="3 4" key="1">
    <citation type="journal article" date="2011" name="Genome Res.">
        <title>Chromosome and gene copy number variation allow major structural change between species and strains of Leishmania.</title>
        <authorList>
            <person name="Rogers M.B."/>
            <person name="Hilley J.D."/>
            <person name="Dickens N.J."/>
            <person name="Wilkes J."/>
            <person name="Bates P.A."/>
            <person name="Depledge D.P."/>
            <person name="Harris D."/>
            <person name="Her Y."/>
            <person name="Herzyk P."/>
            <person name="Imamura H."/>
            <person name="Otto T.D."/>
            <person name="Sanders M."/>
            <person name="Seeger K."/>
            <person name="Dujardin J.C."/>
            <person name="Berriman M."/>
            <person name="Smith D.F."/>
            <person name="Hertz-Fowler C."/>
            <person name="Mottram J.C."/>
        </authorList>
    </citation>
    <scope>NUCLEOTIDE SEQUENCE [LARGE SCALE GENOMIC DNA]</scope>
    <source>
        <strain evidence="3 4">MHOM/GT/2001/U1103</strain>
    </source>
</reference>
<feature type="region of interest" description="Disordered" evidence="2">
    <location>
        <begin position="1118"/>
        <end position="1138"/>
    </location>
</feature>